<evidence type="ECO:0000313" key="7">
    <source>
        <dbReference type="Proteomes" id="UP000591073"/>
    </source>
</evidence>
<comment type="caution">
    <text evidence="6">The sequence shown here is derived from an EMBL/GenBank/DDBJ whole genome shotgun (WGS) entry which is preliminary data.</text>
</comment>
<dbReference type="InterPro" id="IPR009828">
    <property type="entry name" value="CYRIA/CYRIB_Rac1-bd"/>
</dbReference>
<dbReference type="GO" id="GO:0030833">
    <property type="term" value="P:regulation of actin filament polymerization"/>
    <property type="evidence" value="ECO:0007669"/>
    <property type="project" value="InterPro"/>
</dbReference>
<dbReference type="EMBL" id="VXAP01000350">
    <property type="protein sequence ID" value="NXL35094.1"/>
    <property type="molecule type" value="Genomic_DNA"/>
</dbReference>
<evidence type="ECO:0000256" key="1">
    <source>
        <dbReference type="ARBA" id="ARBA00004635"/>
    </source>
</evidence>
<dbReference type="Pfam" id="PF07159">
    <property type="entry name" value="CYRIA-B_Rac1-bd"/>
    <property type="match status" value="2"/>
</dbReference>
<proteinExistence type="inferred from homology"/>
<organism evidence="6 7">
    <name type="scientific">Glaucidium brasilianum</name>
    <name type="common">Ferruginous pygmy-owl</name>
    <dbReference type="NCBI Taxonomy" id="78217"/>
    <lineage>
        <taxon>Eukaryota</taxon>
        <taxon>Metazoa</taxon>
        <taxon>Chordata</taxon>
        <taxon>Craniata</taxon>
        <taxon>Vertebrata</taxon>
        <taxon>Euteleostomi</taxon>
        <taxon>Archelosauria</taxon>
        <taxon>Archosauria</taxon>
        <taxon>Dinosauria</taxon>
        <taxon>Saurischia</taxon>
        <taxon>Theropoda</taxon>
        <taxon>Coelurosauria</taxon>
        <taxon>Aves</taxon>
        <taxon>Neognathae</taxon>
        <taxon>Neoaves</taxon>
        <taxon>Telluraves</taxon>
        <taxon>Strigiformes</taxon>
        <taxon>Strigidae</taxon>
        <taxon>Glaucidium</taxon>
    </lineage>
</organism>
<feature type="non-terminal residue" evidence="6">
    <location>
        <position position="350"/>
    </location>
</feature>
<keyword evidence="7" id="KW-1185">Reference proteome</keyword>
<keyword evidence="3" id="KW-0472">Membrane</keyword>
<sequence>MGNLLKVLTYNELDQGPNFFLDFENAQPTEAETAVWNQVNAVLEEAQAVLAELQSYTGAGQEIREVGAPPAPAAHPPTTAWGDGWCSPPSQAIQNPGDLQLQERAWSAVCPLVAKLKRFYEFSLRLENALRSLLEALTSPPYAPTQHLEREQALAKQFAEILHFTLSFDELKMTNPAIQNDFSYYRRTISRNRINNLQLDAESEVNNEMANRMSLFYAEATPMLKTLSNATTKFVSENKTLPIEDTTDCLSTMACVCRVMLETPEYRSRFTNTETLLFCMRVMVGVIILYDHVHPVGAFAKTSKIDMKGCIKVLKDQPSTSTEGLLNALRYTTRHLNDDTTSKQIRALLQ</sequence>
<name>A0A7L0RXH1_GLABR</name>
<dbReference type="GO" id="GO:0016020">
    <property type="term" value="C:membrane"/>
    <property type="evidence" value="ECO:0007669"/>
    <property type="project" value="UniProtKB-SubCell"/>
</dbReference>
<evidence type="ECO:0000259" key="5">
    <source>
        <dbReference type="Pfam" id="PF07159"/>
    </source>
</evidence>
<evidence type="ECO:0000256" key="2">
    <source>
        <dbReference type="ARBA" id="ARBA00005778"/>
    </source>
</evidence>
<dbReference type="AlphaFoldDB" id="A0A7L0RXH1"/>
<gene>
    <name evidence="6" type="primary">Fam49a_1</name>
    <name evidence="6" type="ORF">GLABRA_R12218</name>
</gene>
<evidence type="ECO:0000313" key="6">
    <source>
        <dbReference type="EMBL" id="NXL35094.1"/>
    </source>
</evidence>
<reference evidence="6 7" key="1">
    <citation type="submission" date="2019-09" db="EMBL/GenBank/DDBJ databases">
        <title>Bird 10,000 Genomes (B10K) Project - Family phase.</title>
        <authorList>
            <person name="Zhang G."/>
        </authorList>
    </citation>
    <scope>NUCLEOTIDE SEQUENCE [LARGE SCALE GENOMIC DNA]</scope>
    <source>
        <strain evidence="6">B10K-DU-008-63</strain>
    </source>
</reference>
<feature type="non-terminal residue" evidence="6">
    <location>
        <position position="1"/>
    </location>
</feature>
<protein>
    <submittedName>
        <fullName evidence="6">FA49A protein</fullName>
    </submittedName>
</protein>
<comment type="subcellular location">
    <subcellularLocation>
        <location evidence="1">Membrane</location>
        <topology evidence="1">Lipid-anchor</topology>
    </subcellularLocation>
</comment>
<comment type="similarity">
    <text evidence="2">Belongs to the CYRI family.</text>
</comment>
<feature type="domain" description="CYRIA/CYRIB Rac1 binding" evidence="5">
    <location>
        <begin position="91"/>
        <end position="346"/>
    </location>
</feature>
<dbReference type="Proteomes" id="UP000591073">
    <property type="component" value="Unassembled WGS sequence"/>
</dbReference>
<dbReference type="InterPro" id="IPR039789">
    <property type="entry name" value="CYRI"/>
</dbReference>
<evidence type="ECO:0000256" key="3">
    <source>
        <dbReference type="ARBA" id="ARBA00023136"/>
    </source>
</evidence>
<evidence type="ECO:0000256" key="4">
    <source>
        <dbReference type="ARBA" id="ARBA00023288"/>
    </source>
</evidence>
<keyword evidence="4" id="KW-0449">Lipoprotein</keyword>
<dbReference type="PANTHER" id="PTHR12422">
    <property type="entry name" value="GH09096P"/>
    <property type="match status" value="1"/>
</dbReference>
<dbReference type="GO" id="GO:0031267">
    <property type="term" value="F:small GTPase binding"/>
    <property type="evidence" value="ECO:0007669"/>
    <property type="project" value="InterPro"/>
</dbReference>
<feature type="domain" description="CYRIA/CYRIB Rac1 binding" evidence="5">
    <location>
        <begin position="18"/>
        <end position="70"/>
    </location>
</feature>
<accession>A0A7L0RXH1</accession>
<dbReference type="OrthoDB" id="60973at2759"/>